<gene>
    <name evidence="2" type="ORF">IAD02_00020</name>
</gene>
<feature type="domain" description="N-acetyltransferase" evidence="1">
    <location>
        <begin position="22"/>
        <end position="152"/>
    </location>
</feature>
<dbReference type="PROSITE" id="PS51186">
    <property type="entry name" value="GNAT"/>
    <property type="match status" value="1"/>
</dbReference>
<dbReference type="Gene3D" id="3.40.630.30">
    <property type="match status" value="1"/>
</dbReference>
<dbReference type="GO" id="GO:0016747">
    <property type="term" value="F:acyltransferase activity, transferring groups other than amino-acyl groups"/>
    <property type="evidence" value="ECO:0007669"/>
    <property type="project" value="InterPro"/>
</dbReference>
<comment type="caution">
    <text evidence="2">The sequence shown here is derived from an EMBL/GenBank/DDBJ whole genome shotgun (WGS) entry which is preliminary data.</text>
</comment>
<sequence>MNNIKILPIFNQSAPNVWEDFIYIRGLSMDYVYDYHFNVEDYVLALDDFRDTWRHNSMNFAFGAYDGMNMVGFIRGYCNDRTAQIDNLYVLPKYMRHGIGGRLLAAAQRSVIFDADYAELVSLLHAQEFYARNNFTPVSRGSNRFYKTLSRSSVTGGNVVPVFYPNATVARAVRAIAIKNNAEPVDIRKIRAQRTPMFVYLDAESKIRGFGVAGDTDKAPTRIQVDQNYMTRYISMCLGAKLSAVAHLHNNDR</sequence>
<accession>A0A9D1FF21</accession>
<reference evidence="2" key="1">
    <citation type="submission" date="2020-10" db="EMBL/GenBank/DDBJ databases">
        <authorList>
            <person name="Gilroy R."/>
        </authorList>
    </citation>
    <scope>NUCLEOTIDE SEQUENCE</scope>
    <source>
        <strain evidence="2">ChiGjej3B3-5194</strain>
    </source>
</reference>
<dbReference type="Proteomes" id="UP000886742">
    <property type="component" value="Unassembled WGS sequence"/>
</dbReference>
<evidence type="ECO:0000313" key="3">
    <source>
        <dbReference type="Proteomes" id="UP000886742"/>
    </source>
</evidence>
<dbReference type="SUPFAM" id="SSF55729">
    <property type="entry name" value="Acyl-CoA N-acyltransferases (Nat)"/>
    <property type="match status" value="1"/>
</dbReference>
<dbReference type="EMBL" id="DVJI01000001">
    <property type="protein sequence ID" value="HIS70366.1"/>
    <property type="molecule type" value="Genomic_DNA"/>
</dbReference>
<reference evidence="2" key="2">
    <citation type="journal article" date="2021" name="PeerJ">
        <title>Extensive microbial diversity within the chicken gut microbiome revealed by metagenomics and culture.</title>
        <authorList>
            <person name="Gilroy R."/>
            <person name="Ravi A."/>
            <person name="Getino M."/>
            <person name="Pursley I."/>
            <person name="Horton D.L."/>
            <person name="Alikhan N.F."/>
            <person name="Baker D."/>
            <person name="Gharbi K."/>
            <person name="Hall N."/>
            <person name="Watson M."/>
            <person name="Adriaenssens E.M."/>
            <person name="Foster-Nyarko E."/>
            <person name="Jarju S."/>
            <person name="Secka A."/>
            <person name="Antonio M."/>
            <person name="Oren A."/>
            <person name="Chaudhuri R.R."/>
            <person name="La Ragione R."/>
            <person name="Hildebrand F."/>
            <person name="Pallen M.J."/>
        </authorList>
    </citation>
    <scope>NUCLEOTIDE SEQUENCE</scope>
    <source>
        <strain evidence="2">ChiGjej3B3-5194</strain>
    </source>
</reference>
<dbReference type="Pfam" id="PF13508">
    <property type="entry name" value="Acetyltransf_7"/>
    <property type="match status" value="1"/>
</dbReference>
<dbReference type="InterPro" id="IPR000182">
    <property type="entry name" value="GNAT_dom"/>
</dbReference>
<dbReference type="CDD" id="cd04301">
    <property type="entry name" value="NAT_SF"/>
    <property type="match status" value="1"/>
</dbReference>
<dbReference type="AlphaFoldDB" id="A0A9D1FF21"/>
<proteinExistence type="predicted"/>
<evidence type="ECO:0000259" key="1">
    <source>
        <dbReference type="PROSITE" id="PS51186"/>
    </source>
</evidence>
<organism evidence="2 3">
    <name type="scientific">Candidatus Enterousia intestinigallinarum</name>
    <dbReference type="NCBI Taxonomy" id="2840790"/>
    <lineage>
        <taxon>Bacteria</taxon>
        <taxon>Pseudomonadati</taxon>
        <taxon>Pseudomonadota</taxon>
        <taxon>Alphaproteobacteria</taxon>
        <taxon>Candidatus Enterousia</taxon>
    </lineage>
</organism>
<dbReference type="InterPro" id="IPR016181">
    <property type="entry name" value="Acyl_CoA_acyltransferase"/>
</dbReference>
<evidence type="ECO:0000313" key="2">
    <source>
        <dbReference type="EMBL" id="HIS70366.1"/>
    </source>
</evidence>
<name>A0A9D1FF21_9PROT</name>
<protein>
    <submittedName>
        <fullName evidence="2">GNAT family N-acetyltransferase</fullName>
    </submittedName>
</protein>